<evidence type="ECO:0000313" key="1">
    <source>
        <dbReference type="EMBL" id="RGY20924.1"/>
    </source>
</evidence>
<comment type="caution">
    <text evidence="1">The sequence shown here is derived from an EMBL/GenBank/DDBJ whole genome shotgun (WGS) entry which is preliminary data.</text>
</comment>
<dbReference type="PANTHER" id="PTHR37835">
    <property type="entry name" value="ALPHA-CLOSTRIPAIN"/>
    <property type="match status" value="1"/>
</dbReference>
<dbReference type="Gene3D" id="3.40.50.11970">
    <property type="match status" value="1"/>
</dbReference>
<evidence type="ECO:0008006" key="3">
    <source>
        <dbReference type="Google" id="ProtNLM"/>
    </source>
</evidence>
<dbReference type="EMBL" id="QSCR01000002">
    <property type="protein sequence ID" value="RGY20924.1"/>
    <property type="molecule type" value="Genomic_DNA"/>
</dbReference>
<dbReference type="OrthoDB" id="5507507at2"/>
<dbReference type="PANTHER" id="PTHR37835:SF1">
    <property type="entry name" value="ALPHA-CLOSTRIPAIN"/>
    <property type="match status" value="1"/>
</dbReference>
<proteinExistence type="predicted"/>
<dbReference type="Pfam" id="PF03415">
    <property type="entry name" value="Peptidase_C11"/>
    <property type="match status" value="1"/>
</dbReference>
<dbReference type="Proteomes" id="UP000286063">
    <property type="component" value="Unassembled WGS sequence"/>
</dbReference>
<organism evidence="1 2">
    <name type="scientific">Butyricimonas virosa</name>
    <dbReference type="NCBI Taxonomy" id="544645"/>
    <lineage>
        <taxon>Bacteria</taxon>
        <taxon>Pseudomonadati</taxon>
        <taxon>Bacteroidota</taxon>
        <taxon>Bacteroidia</taxon>
        <taxon>Bacteroidales</taxon>
        <taxon>Odoribacteraceae</taxon>
        <taxon>Butyricimonas</taxon>
    </lineage>
</organism>
<accession>A0A413ITB1</accession>
<name>A0A413ITB1_9BACT</name>
<dbReference type="InterPro" id="IPR005077">
    <property type="entry name" value="Peptidase_C11"/>
</dbReference>
<protein>
    <recommendedName>
        <fullName evidence="3">Clostripain</fullName>
    </recommendedName>
</protein>
<sequence>MILSTMKERLDKMEIYRCFLLPCTSLCDYYKEVMRVIQYIGVLLFFFLVSCEKNDVEPQKTRTLMVYLAGDNNLSGHMQKNISSMMSAWKESYNANIVIYFDAPNAAPELYTFRFKGKEVEKQVLKTYEEMDSADPEVLKKILNEMQDLYPSDSYGLILGSHASGWIPSGASGRSNRMLHAEPVLTRSFGKDYTGSNEMDTRDMAKAIPFNKENLEFILFDACLMSSIEVLYDLRDKAKYVIASPAELPAPGFPYARVMPYFWGKGKDLEKDLVKVCDEFWDYYNTYNATNRFGTIALIKMDEMEHLFDLTREVLQGQKENVATIKQNAVYCYPMVEYTKHDRFFDLGEYMKYMTEDREGLYKEYRDFLDNEVVIYKKATNPFYYTEIPEEKFSGIATYIPLSIKVWRVETEAYWNFPWSRVYDAVTE</sequence>
<gene>
    <name evidence="1" type="ORF">DXA50_02365</name>
</gene>
<reference evidence="1 2" key="1">
    <citation type="submission" date="2018-08" db="EMBL/GenBank/DDBJ databases">
        <title>A genome reference for cultivated species of the human gut microbiota.</title>
        <authorList>
            <person name="Zou Y."/>
            <person name="Xue W."/>
            <person name="Luo G."/>
        </authorList>
    </citation>
    <scope>NUCLEOTIDE SEQUENCE [LARGE SCALE GENOMIC DNA]</scope>
    <source>
        <strain evidence="1 2">OF02-7</strain>
    </source>
</reference>
<dbReference type="AlphaFoldDB" id="A0A413ITB1"/>
<evidence type="ECO:0000313" key="2">
    <source>
        <dbReference type="Proteomes" id="UP000286063"/>
    </source>
</evidence>